<proteinExistence type="predicted"/>
<gene>
    <name evidence="1" type="ORF">ACFFGE_08755</name>
</gene>
<organism evidence="1 2">
    <name type="scientific">Brevundimonas balnearis</name>
    <dbReference type="NCBI Taxonomy" id="1572858"/>
    <lineage>
        <taxon>Bacteria</taxon>
        <taxon>Pseudomonadati</taxon>
        <taxon>Pseudomonadota</taxon>
        <taxon>Alphaproteobacteria</taxon>
        <taxon>Caulobacterales</taxon>
        <taxon>Caulobacteraceae</taxon>
        <taxon>Brevundimonas</taxon>
    </lineage>
</organism>
<dbReference type="InterPro" id="IPR047729">
    <property type="entry name" value="Sce7726-like"/>
</dbReference>
<dbReference type="EMBL" id="JBHLSW010000006">
    <property type="protein sequence ID" value="MFC0633966.1"/>
    <property type="molecule type" value="Genomic_DNA"/>
</dbReference>
<evidence type="ECO:0000313" key="2">
    <source>
        <dbReference type="Proteomes" id="UP001589906"/>
    </source>
</evidence>
<dbReference type="NCBIfam" id="NF033832">
    <property type="entry name" value="sce7726_fam"/>
    <property type="match status" value="1"/>
</dbReference>
<comment type="caution">
    <text evidence="1">The sequence shown here is derived from an EMBL/GenBank/DDBJ whole genome shotgun (WGS) entry which is preliminary data.</text>
</comment>
<keyword evidence="2" id="KW-1185">Reference proteome</keyword>
<sequence length="243" mass="26408">MHVKAAVIDRLLTGALVDDDAVLISEMTVANWTRRADVVLANGKLWAFEIKSDADSLARLPGQIATFCTYFEKFTVVAAERFEAAILAMVPEGVGVWIVDAEGAVKQKVAPRQSQLSKAAYISLMTAAELRRLLTANGFRLAKEAHRADLERTAAELPTSDLASAARDAVKRRHRLRHQDFIGQRGRVGTLAAMSALRRPQQSRVLSMIESTPPPTLSDVSIPDGHPLLLQAPGGPVLKRKVG</sequence>
<protein>
    <submittedName>
        <fullName evidence="1">Sce7726 family protein</fullName>
    </submittedName>
</protein>
<evidence type="ECO:0000313" key="1">
    <source>
        <dbReference type="EMBL" id="MFC0633966.1"/>
    </source>
</evidence>
<accession>A0ABV6R2W4</accession>
<dbReference type="Proteomes" id="UP001589906">
    <property type="component" value="Unassembled WGS sequence"/>
</dbReference>
<dbReference type="RefSeq" id="WP_376835935.1">
    <property type="nucleotide sequence ID" value="NZ_JBHLSW010000006.1"/>
</dbReference>
<reference evidence="1 2" key="1">
    <citation type="submission" date="2024-09" db="EMBL/GenBank/DDBJ databases">
        <authorList>
            <person name="Sun Q."/>
            <person name="Mori K."/>
        </authorList>
    </citation>
    <scope>NUCLEOTIDE SEQUENCE [LARGE SCALE GENOMIC DNA]</scope>
    <source>
        <strain evidence="1 2">NCAIM B.02621</strain>
    </source>
</reference>
<name>A0ABV6R2W4_9CAUL</name>